<dbReference type="STRING" id="3880.G7JYI9"/>
<evidence type="ECO:0000313" key="2">
    <source>
        <dbReference type="EnsemblPlants" id="AES98309"/>
    </source>
</evidence>
<dbReference type="EnsemblPlants" id="AES98309">
    <property type="protein sequence ID" value="AES98309"/>
    <property type="gene ID" value="MTR_5g066890"/>
</dbReference>
<organism evidence="1 3">
    <name type="scientific">Medicago truncatula</name>
    <name type="common">Barrel medic</name>
    <name type="synonym">Medicago tribuloides</name>
    <dbReference type="NCBI Taxonomy" id="3880"/>
    <lineage>
        <taxon>Eukaryota</taxon>
        <taxon>Viridiplantae</taxon>
        <taxon>Streptophyta</taxon>
        <taxon>Embryophyta</taxon>
        <taxon>Tracheophyta</taxon>
        <taxon>Spermatophyta</taxon>
        <taxon>Magnoliopsida</taxon>
        <taxon>eudicotyledons</taxon>
        <taxon>Gunneridae</taxon>
        <taxon>Pentapetalae</taxon>
        <taxon>rosids</taxon>
        <taxon>fabids</taxon>
        <taxon>Fabales</taxon>
        <taxon>Fabaceae</taxon>
        <taxon>Papilionoideae</taxon>
        <taxon>50 kb inversion clade</taxon>
        <taxon>NPAAA clade</taxon>
        <taxon>Hologalegina</taxon>
        <taxon>IRL clade</taxon>
        <taxon>Trifolieae</taxon>
        <taxon>Medicago</taxon>
    </lineage>
</organism>
<accession>G7JYI9</accession>
<sequence>MNVKHLIMKTALHHFEFVGVSFMLRSCPYLERLTIEIVDERRMVMKQCSMLSRRDTGLTLKVYKCVKKRLKEIEIKSFKGTKNEFTNV</sequence>
<dbReference type="EMBL" id="CM001221">
    <property type="protein sequence ID" value="AES98309.1"/>
    <property type="molecule type" value="Genomic_DNA"/>
</dbReference>
<dbReference type="HOGENOM" id="CLU_2472480_0_0_1"/>
<dbReference type="PaxDb" id="3880-AES98309"/>
<dbReference type="AlphaFoldDB" id="G7JYI9"/>
<evidence type="ECO:0000313" key="1">
    <source>
        <dbReference type="EMBL" id="AES98309.1"/>
    </source>
</evidence>
<reference evidence="2" key="3">
    <citation type="submission" date="2015-04" db="UniProtKB">
        <authorList>
            <consortium name="EnsemblPlants"/>
        </authorList>
    </citation>
    <scope>IDENTIFICATION</scope>
    <source>
        <strain evidence="2">cv. Jemalong A17</strain>
    </source>
</reference>
<reference evidence="1 3" key="2">
    <citation type="journal article" date="2014" name="BMC Genomics">
        <title>An improved genome release (version Mt4.0) for the model legume Medicago truncatula.</title>
        <authorList>
            <person name="Tang H."/>
            <person name="Krishnakumar V."/>
            <person name="Bidwell S."/>
            <person name="Rosen B."/>
            <person name="Chan A."/>
            <person name="Zhou S."/>
            <person name="Gentzbittel L."/>
            <person name="Childs K.L."/>
            <person name="Yandell M."/>
            <person name="Gundlach H."/>
            <person name="Mayer K.F."/>
            <person name="Schwartz D.C."/>
            <person name="Town C.D."/>
        </authorList>
    </citation>
    <scope>GENOME REANNOTATION</scope>
    <source>
        <strain evidence="2 3">cv. Jemalong A17</strain>
    </source>
</reference>
<reference evidence="1 3" key="1">
    <citation type="journal article" date="2011" name="Nature">
        <title>The Medicago genome provides insight into the evolution of rhizobial symbioses.</title>
        <authorList>
            <person name="Young N.D."/>
            <person name="Debelle F."/>
            <person name="Oldroyd G.E."/>
            <person name="Geurts R."/>
            <person name="Cannon S.B."/>
            <person name="Udvardi M.K."/>
            <person name="Benedito V.A."/>
            <person name="Mayer K.F."/>
            <person name="Gouzy J."/>
            <person name="Schoof H."/>
            <person name="Van de Peer Y."/>
            <person name="Proost S."/>
            <person name="Cook D.R."/>
            <person name="Meyers B.C."/>
            <person name="Spannagl M."/>
            <person name="Cheung F."/>
            <person name="De Mita S."/>
            <person name="Krishnakumar V."/>
            <person name="Gundlach H."/>
            <person name="Zhou S."/>
            <person name="Mudge J."/>
            <person name="Bharti A.K."/>
            <person name="Murray J.D."/>
            <person name="Naoumkina M.A."/>
            <person name="Rosen B."/>
            <person name="Silverstein K.A."/>
            <person name="Tang H."/>
            <person name="Rombauts S."/>
            <person name="Zhao P.X."/>
            <person name="Zhou P."/>
            <person name="Barbe V."/>
            <person name="Bardou P."/>
            <person name="Bechner M."/>
            <person name="Bellec A."/>
            <person name="Berger A."/>
            <person name="Berges H."/>
            <person name="Bidwell S."/>
            <person name="Bisseling T."/>
            <person name="Choisne N."/>
            <person name="Couloux A."/>
            <person name="Denny R."/>
            <person name="Deshpande S."/>
            <person name="Dai X."/>
            <person name="Doyle J.J."/>
            <person name="Dudez A.M."/>
            <person name="Farmer A.D."/>
            <person name="Fouteau S."/>
            <person name="Franken C."/>
            <person name="Gibelin C."/>
            <person name="Gish J."/>
            <person name="Goldstein S."/>
            <person name="Gonzalez A.J."/>
            <person name="Green P.J."/>
            <person name="Hallab A."/>
            <person name="Hartog M."/>
            <person name="Hua A."/>
            <person name="Humphray S.J."/>
            <person name="Jeong D.H."/>
            <person name="Jing Y."/>
            <person name="Jocker A."/>
            <person name="Kenton S.M."/>
            <person name="Kim D.J."/>
            <person name="Klee K."/>
            <person name="Lai H."/>
            <person name="Lang C."/>
            <person name="Lin S."/>
            <person name="Macmil S.L."/>
            <person name="Magdelenat G."/>
            <person name="Matthews L."/>
            <person name="McCorrison J."/>
            <person name="Monaghan E.L."/>
            <person name="Mun J.H."/>
            <person name="Najar F.Z."/>
            <person name="Nicholson C."/>
            <person name="Noirot C."/>
            <person name="O'Bleness M."/>
            <person name="Paule C.R."/>
            <person name="Poulain J."/>
            <person name="Prion F."/>
            <person name="Qin B."/>
            <person name="Qu C."/>
            <person name="Retzel E.F."/>
            <person name="Riddle C."/>
            <person name="Sallet E."/>
            <person name="Samain S."/>
            <person name="Samson N."/>
            <person name="Sanders I."/>
            <person name="Saurat O."/>
            <person name="Scarpelli C."/>
            <person name="Schiex T."/>
            <person name="Segurens B."/>
            <person name="Severin A.J."/>
            <person name="Sherrier D.J."/>
            <person name="Shi R."/>
            <person name="Sims S."/>
            <person name="Singer S.R."/>
            <person name="Sinharoy S."/>
            <person name="Sterck L."/>
            <person name="Viollet A."/>
            <person name="Wang B.B."/>
            <person name="Wang K."/>
            <person name="Wang M."/>
            <person name="Wang X."/>
            <person name="Warfsmann J."/>
            <person name="Weissenbach J."/>
            <person name="White D.D."/>
            <person name="White J.D."/>
            <person name="Wiley G.B."/>
            <person name="Wincker P."/>
            <person name="Xing Y."/>
            <person name="Yang L."/>
            <person name="Yao Z."/>
            <person name="Ying F."/>
            <person name="Zhai J."/>
            <person name="Zhou L."/>
            <person name="Zuber A."/>
            <person name="Denarie J."/>
            <person name="Dixon R.A."/>
            <person name="May G.D."/>
            <person name="Schwartz D.C."/>
            <person name="Rogers J."/>
            <person name="Quetier F."/>
            <person name="Town C.D."/>
            <person name="Roe B.A."/>
        </authorList>
    </citation>
    <scope>NUCLEOTIDE SEQUENCE [LARGE SCALE GENOMIC DNA]</scope>
    <source>
        <strain evidence="1">A17</strain>
        <strain evidence="2 3">cv. Jemalong A17</strain>
    </source>
</reference>
<gene>
    <name evidence="1" type="ordered locus">MTR_5g066890</name>
</gene>
<name>G7JYI9_MEDTR</name>
<protein>
    <submittedName>
        <fullName evidence="1">F-box/RNI superfamily protein, putative</fullName>
    </submittedName>
</protein>
<evidence type="ECO:0000313" key="3">
    <source>
        <dbReference type="Proteomes" id="UP000002051"/>
    </source>
</evidence>
<proteinExistence type="predicted"/>
<dbReference type="Proteomes" id="UP000002051">
    <property type="component" value="Chromosome 5"/>
</dbReference>
<keyword evidence="3" id="KW-1185">Reference proteome</keyword>